<proteinExistence type="evidence at transcript level"/>
<dbReference type="AlphaFoldDB" id="A0A0B4ZWX5"/>
<dbReference type="PANTHER" id="PTHR47364:SF2">
    <property type="entry name" value="CYSTEINE PROTEINASE INHIBITOR 5"/>
    <property type="match status" value="1"/>
</dbReference>
<dbReference type="PANTHER" id="PTHR47364">
    <property type="entry name" value="CYSTEINE PROTEINASE INHIBITOR 5"/>
    <property type="match status" value="1"/>
</dbReference>
<dbReference type="Pfam" id="PF16845">
    <property type="entry name" value="SQAPI"/>
    <property type="match status" value="1"/>
</dbReference>
<evidence type="ECO:0000313" key="5">
    <source>
        <dbReference type="EMBL" id="AJD79056.1"/>
    </source>
</evidence>
<dbReference type="SMART" id="SM00043">
    <property type="entry name" value="CY"/>
    <property type="match status" value="1"/>
</dbReference>
<evidence type="ECO:0000256" key="3">
    <source>
        <dbReference type="SAM" id="SignalP"/>
    </source>
</evidence>
<reference evidence="5" key="1">
    <citation type="journal article" date="2015" name="Planta">
        <title>Biotic stress-induced expression of mulberry cystatins and identification of cystatin exhibiting stability to silkworm gut proteinases.</title>
        <authorList>
            <person name="Liang J."/>
            <person name="Wang Y."/>
            <person name="Ding G."/>
            <person name="Li W."/>
            <person name="Yang G."/>
            <person name="He N."/>
        </authorList>
    </citation>
    <scope>NUCLEOTIDE SEQUENCE</scope>
    <source>
        <strain evidence="5">Roxb 69851</strain>
    </source>
</reference>
<dbReference type="EMBL" id="KM091232">
    <property type="protein sequence ID" value="AJD79056.1"/>
    <property type="molecule type" value="mRNA"/>
</dbReference>
<feature type="domain" description="Cystatin" evidence="4">
    <location>
        <begin position="25"/>
        <end position="114"/>
    </location>
</feature>
<keyword evidence="2" id="KW-0789">Thiol protease inhibitor</keyword>
<evidence type="ECO:0000259" key="4">
    <source>
        <dbReference type="SMART" id="SM00043"/>
    </source>
</evidence>
<evidence type="ECO:0000256" key="1">
    <source>
        <dbReference type="ARBA" id="ARBA00022690"/>
    </source>
</evidence>
<protein>
    <submittedName>
        <fullName evidence="5">CPI-5</fullName>
    </submittedName>
</protein>
<evidence type="ECO:0000256" key="2">
    <source>
        <dbReference type="ARBA" id="ARBA00022704"/>
    </source>
</evidence>
<dbReference type="InterPro" id="IPR046350">
    <property type="entry name" value="Cystatin_sf"/>
</dbReference>
<feature type="chain" id="PRO_5018609121" evidence="3">
    <location>
        <begin position="23"/>
        <end position="116"/>
    </location>
</feature>
<dbReference type="SMR" id="A0A0B4ZWX5"/>
<keyword evidence="1" id="KW-0646">Protease inhibitor</keyword>
<feature type="signal peptide" evidence="3">
    <location>
        <begin position="1"/>
        <end position="22"/>
    </location>
</feature>
<dbReference type="CDD" id="cd00042">
    <property type="entry name" value="CY"/>
    <property type="match status" value="1"/>
</dbReference>
<dbReference type="Gene3D" id="3.10.450.10">
    <property type="match status" value="1"/>
</dbReference>
<name>A0A0B4ZWX5_MORAL</name>
<dbReference type="InterPro" id="IPR000010">
    <property type="entry name" value="Cystatin_dom"/>
</dbReference>
<organism evidence="5">
    <name type="scientific">Morus alba var. atropurpurea</name>
    <dbReference type="NCBI Taxonomy" id="1453101"/>
    <lineage>
        <taxon>Eukaryota</taxon>
        <taxon>Viridiplantae</taxon>
        <taxon>Streptophyta</taxon>
        <taxon>Embryophyta</taxon>
        <taxon>Tracheophyta</taxon>
        <taxon>Spermatophyta</taxon>
        <taxon>Magnoliopsida</taxon>
        <taxon>eudicotyledons</taxon>
        <taxon>Gunneridae</taxon>
        <taxon>Pentapetalae</taxon>
        <taxon>rosids</taxon>
        <taxon>fabids</taxon>
        <taxon>Rosales</taxon>
        <taxon>Moraceae</taxon>
        <taxon>Moreae</taxon>
        <taxon>Morus</taxon>
    </lineage>
</organism>
<sequence>MATMRTHFLLLIVAVLVAPLAAQWGEPGGWTPIKDLSDPHLKEIVDFAISQYNRKSNASLKLNSVVRGETQVVEGMNYHLIVTVTNGAALERYEAVVWEMPWQPFISLTSFSRLGF</sequence>
<keyword evidence="3" id="KW-0732">Signal</keyword>
<dbReference type="SUPFAM" id="SSF54403">
    <property type="entry name" value="Cystatin/monellin"/>
    <property type="match status" value="1"/>
</dbReference>
<accession>A0A0B4ZWX5</accession>
<dbReference type="GO" id="GO:0004869">
    <property type="term" value="F:cysteine-type endopeptidase inhibitor activity"/>
    <property type="evidence" value="ECO:0007669"/>
    <property type="project" value="UniProtKB-KW"/>
</dbReference>